<dbReference type="SUPFAM" id="SSF56112">
    <property type="entry name" value="Protein kinase-like (PK-like)"/>
    <property type="match status" value="1"/>
</dbReference>
<evidence type="ECO:0000313" key="9">
    <source>
        <dbReference type="Proteomes" id="UP000245474"/>
    </source>
</evidence>
<evidence type="ECO:0000259" key="7">
    <source>
        <dbReference type="PROSITE" id="PS50011"/>
    </source>
</evidence>
<feature type="compositionally biased region" description="Polar residues" evidence="6">
    <location>
        <begin position="101"/>
        <end position="114"/>
    </location>
</feature>
<evidence type="ECO:0000256" key="1">
    <source>
        <dbReference type="ARBA" id="ARBA00022679"/>
    </source>
</evidence>
<dbReference type="PROSITE" id="PS50011">
    <property type="entry name" value="PROTEIN_KINASE_DOM"/>
    <property type="match status" value="1"/>
</dbReference>
<name>A0A2U2N2H5_9GAMM</name>
<comment type="caution">
    <text evidence="8">The sequence shown here is derived from an EMBL/GenBank/DDBJ whole genome shotgun (WGS) entry which is preliminary data.</text>
</comment>
<dbReference type="InterPro" id="IPR000719">
    <property type="entry name" value="Prot_kinase_dom"/>
</dbReference>
<evidence type="ECO:0000313" key="8">
    <source>
        <dbReference type="EMBL" id="PWG63273.1"/>
    </source>
</evidence>
<dbReference type="AlphaFoldDB" id="A0A2U2N2H5"/>
<dbReference type="EMBL" id="QFFI01000012">
    <property type="protein sequence ID" value="PWG63273.1"/>
    <property type="molecule type" value="Genomic_DNA"/>
</dbReference>
<protein>
    <recommendedName>
        <fullName evidence="7">Protein kinase domain-containing protein</fullName>
    </recommendedName>
</protein>
<evidence type="ECO:0000256" key="4">
    <source>
        <dbReference type="ARBA" id="ARBA00022840"/>
    </source>
</evidence>
<gene>
    <name evidence="8" type="ORF">DEM34_09370</name>
</gene>
<dbReference type="CDD" id="cd14014">
    <property type="entry name" value="STKc_PknB_like"/>
    <property type="match status" value="1"/>
</dbReference>
<feature type="region of interest" description="Disordered" evidence="6">
    <location>
        <begin position="91"/>
        <end position="164"/>
    </location>
</feature>
<dbReference type="InterPro" id="IPR011009">
    <property type="entry name" value="Kinase-like_dom_sf"/>
</dbReference>
<keyword evidence="2 5" id="KW-0547">Nucleotide-binding</keyword>
<dbReference type="PANTHER" id="PTHR43289:SF6">
    <property type="entry name" value="SERINE_THREONINE-PROTEIN KINASE NEKL-3"/>
    <property type="match status" value="1"/>
</dbReference>
<proteinExistence type="predicted"/>
<evidence type="ECO:0000256" key="6">
    <source>
        <dbReference type="SAM" id="MobiDB-lite"/>
    </source>
</evidence>
<keyword evidence="1" id="KW-0808">Transferase</keyword>
<dbReference type="InterPro" id="IPR017441">
    <property type="entry name" value="Protein_kinase_ATP_BS"/>
</dbReference>
<keyword evidence="9" id="KW-1185">Reference proteome</keyword>
<keyword evidence="4 5" id="KW-0067">ATP-binding</keyword>
<evidence type="ECO:0000256" key="3">
    <source>
        <dbReference type="ARBA" id="ARBA00022777"/>
    </source>
</evidence>
<dbReference type="PROSITE" id="PS00107">
    <property type="entry name" value="PROTEIN_KINASE_ATP"/>
    <property type="match status" value="1"/>
</dbReference>
<dbReference type="Pfam" id="PF00069">
    <property type="entry name" value="Pkinase"/>
    <property type="match status" value="1"/>
</dbReference>
<evidence type="ECO:0000256" key="2">
    <source>
        <dbReference type="ARBA" id="ARBA00022741"/>
    </source>
</evidence>
<dbReference type="Proteomes" id="UP000245474">
    <property type="component" value="Unassembled WGS sequence"/>
</dbReference>
<reference evidence="8 9" key="1">
    <citation type="submission" date="2018-05" db="EMBL/GenBank/DDBJ databases">
        <title>Spiribacter halobius sp. nov., a moderately halophilic bacterium isolated from marine solar saltern.</title>
        <authorList>
            <person name="Zheng W.-S."/>
            <person name="Lu D.-C."/>
            <person name="Du Z.-J."/>
        </authorList>
    </citation>
    <scope>NUCLEOTIDE SEQUENCE [LARGE SCALE GENOMIC DNA]</scope>
    <source>
        <strain evidence="8 9">E85</strain>
    </source>
</reference>
<dbReference type="GO" id="GO:0005524">
    <property type="term" value="F:ATP binding"/>
    <property type="evidence" value="ECO:0007669"/>
    <property type="project" value="UniProtKB-UniRule"/>
</dbReference>
<feature type="domain" description="Protein kinase" evidence="7">
    <location>
        <begin position="174"/>
        <end position="454"/>
    </location>
</feature>
<dbReference type="InterPro" id="IPR008271">
    <property type="entry name" value="Ser/Thr_kinase_AS"/>
</dbReference>
<dbReference type="Gene3D" id="3.30.200.20">
    <property type="entry name" value="Phosphorylase Kinase, domain 1"/>
    <property type="match status" value="1"/>
</dbReference>
<evidence type="ECO:0000256" key="5">
    <source>
        <dbReference type="PROSITE-ProRule" id="PRU10141"/>
    </source>
</evidence>
<dbReference type="OrthoDB" id="9801841at2"/>
<keyword evidence="3" id="KW-0418">Kinase</keyword>
<organism evidence="8 9">
    <name type="scientific">Sediminicurvatus halobius</name>
    <dbReference type="NCBI Taxonomy" id="2182432"/>
    <lineage>
        <taxon>Bacteria</taxon>
        <taxon>Pseudomonadati</taxon>
        <taxon>Pseudomonadota</taxon>
        <taxon>Gammaproteobacteria</taxon>
        <taxon>Chromatiales</taxon>
        <taxon>Ectothiorhodospiraceae</taxon>
        <taxon>Sediminicurvatus</taxon>
    </lineage>
</organism>
<dbReference type="PROSITE" id="PS00108">
    <property type="entry name" value="PROTEIN_KINASE_ST"/>
    <property type="match status" value="1"/>
</dbReference>
<feature type="binding site" evidence="5">
    <location>
        <position position="209"/>
    </location>
    <ligand>
        <name>ATP</name>
        <dbReference type="ChEBI" id="CHEBI:30616"/>
    </ligand>
</feature>
<accession>A0A2U2N2H5</accession>
<dbReference type="Gene3D" id="1.10.510.10">
    <property type="entry name" value="Transferase(Phosphotransferase) domain 1"/>
    <property type="match status" value="1"/>
</dbReference>
<sequence>MKRGTTPPRWSWTCWTDRHDGGGRAVSGAATDLTHLQEALAAYGRGELDTAAARHRLASASAATGRSGSDLLAALAGTVPLSAEQRAALLEGADSERPSASPLSSTDGTESTRVTAAAWGTGEERTRVRTASAAESGPDGAGGTDSAPPTSGPSGAAEDAEEGVAPGRVLKGRFVLEELIGHGGMGTVYRARDLRKVEAQDSDPYVALKLLNDDFRRHPDALIALQREARKAQTLAHPNVVTVHDFDRDGSTVFLSMEYLRGRPLDGVIRDRGGFGLPPKEALRIIDRMARGLAYAHQEGFVHADFKPGNVFLNEGGNVKILDFGIARAATLHRGDPEQGRGDHTRFDPGSIGAVTPAYASPEMLRGNAAEPADDVYGLACVAYELLTGRHPFLDERGRKLPADEAERLGLRPAPPRGLPKRVSRALARGLAWRREERFADAGKFLDAIKRPVRIRRTVLAAMVLLAAFAATSWWITIRESNIIVSVDDLAPALSDSRDLILRGDDYLADDELAQAHKSYAQAWESAQQVSDVPGREQSRLRALVERRMNDVIDRYIARARDPEATVYSLELLRLTLESLGRHELGSRDEAIRDALEHVNQRLEQEARQ</sequence>
<dbReference type="GO" id="GO:0004674">
    <property type="term" value="F:protein serine/threonine kinase activity"/>
    <property type="evidence" value="ECO:0007669"/>
    <property type="project" value="TreeGrafter"/>
</dbReference>
<dbReference type="PANTHER" id="PTHR43289">
    <property type="entry name" value="MITOGEN-ACTIVATED PROTEIN KINASE KINASE KINASE 20-RELATED"/>
    <property type="match status" value="1"/>
</dbReference>